<name>A0ABP5WMX2_9ACTN</name>
<organism evidence="2 3">
    <name type="scientific">Streptomyces macrosporus</name>
    <dbReference type="NCBI Taxonomy" id="44032"/>
    <lineage>
        <taxon>Bacteria</taxon>
        <taxon>Bacillati</taxon>
        <taxon>Actinomycetota</taxon>
        <taxon>Actinomycetes</taxon>
        <taxon>Kitasatosporales</taxon>
        <taxon>Streptomycetaceae</taxon>
        <taxon>Streptomyces</taxon>
    </lineage>
</organism>
<sequence>MLDDHRSVATTVADWSPVADRVEVVAFPEHVGTEDELAAVLADFDIVVTLRERVPFPASPTARLPRLKLLVASACATPSSTSPPPNATASPCAAPPVPPPRPSS</sequence>
<evidence type="ECO:0000313" key="3">
    <source>
        <dbReference type="Proteomes" id="UP001501638"/>
    </source>
</evidence>
<dbReference type="EMBL" id="BAAASZ010000010">
    <property type="protein sequence ID" value="GAA2431446.1"/>
    <property type="molecule type" value="Genomic_DNA"/>
</dbReference>
<keyword evidence="3" id="KW-1185">Reference proteome</keyword>
<gene>
    <name evidence="2" type="ORF">GCM10010405_12930</name>
</gene>
<feature type="compositionally biased region" description="Pro residues" evidence="1">
    <location>
        <begin position="93"/>
        <end position="104"/>
    </location>
</feature>
<dbReference type="Proteomes" id="UP001501638">
    <property type="component" value="Unassembled WGS sequence"/>
</dbReference>
<comment type="caution">
    <text evidence="2">The sequence shown here is derived from an EMBL/GenBank/DDBJ whole genome shotgun (WGS) entry which is preliminary data.</text>
</comment>
<dbReference type="SUPFAM" id="SSF52283">
    <property type="entry name" value="Formate/glycerate dehydrogenase catalytic domain-like"/>
    <property type="match status" value="1"/>
</dbReference>
<protein>
    <submittedName>
        <fullName evidence="2">Uncharacterized protein</fullName>
    </submittedName>
</protein>
<evidence type="ECO:0000313" key="2">
    <source>
        <dbReference type="EMBL" id="GAA2431446.1"/>
    </source>
</evidence>
<feature type="region of interest" description="Disordered" evidence="1">
    <location>
        <begin position="75"/>
        <end position="104"/>
    </location>
</feature>
<accession>A0ABP5WMX2</accession>
<dbReference type="Gene3D" id="3.40.50.720">
    <property type="entry name" value="NAD(P)-binding Rossmann-like Domain"/>
    <property type="match status" value="1"/>
</dbReference>
<evidence type="ECO:0000256" key="1">
    <source>
        <dbReference type="SAM" id="MobiDB-lite"/>
    </source>
</evidence>
<reference evidence="3" key="1">
    <citation type="journal article" date="2019" name="Int. J. Syst. Evol. Microbiol.">
        <title>The Global Catalogue of Microorganisms (GCM) 10K type strain sequencing project: providing services to taxonomists for standard genome sequencing and annotation.</title>
        <authorList>
            <consortium name="The Broad Institute Genomics Platform"/>
            <consortium name="The Broad Institute Genome Sequencing Center for Infectious Disease"/>
            <person name="Wu L."/>
            <person name="Ma J."/>
        </authorList>
    </citation>
    <scope>NUCLEOTIDE SEQUENCE [LARGE SCALE GENOMIC DNA]</scope>
    <source>
        <strain evidence="3">JCM 6305</strain>
    </source>
</reference>
<proteinExistence type="predicted"/>